<reference evidence="1 2" key="1">
    <citation type="submission" date="2022-05" db="EMBL/GenBank/DDBJ databases">
        <authorList>
            <consortium name="Genoscope - CEA"/>
            <person name="William W."/>
        </authorList>
    </citation>
    <scope>NUCLEOTIDE SEQUENCE [LARGE SCALE GENOMIC DNA]</scope>
</reference>
<proteinExistence type="predicted"/>
<feature type="non-terminal residue" evidence="1">
    <location>
        <position position="1"/>
    </location>
</feature>
<dbReference type="Proteomes" id="UP001159427">
    <property type="component" value="Unassembled WGS sequence"/>
</dbReference>
<keyword evidence="2" id="KW-1185">Reference proteome</keyword>
<protein>
    <submittedName>
        <fullName evidence="1">Uncharacterized protein</fullName>
    </submittedName>
</protein>
<evidence type="ECO:0000313" key="2">
    <source>
        <dbReference type="Proteomes" id="UP001159427"/>
    </source>
</evidence>
<organism evidence="1 2">
    <name type="scientific">Porites evermanni</name>
    <dbReference type="NCBI Taxonomy" id="104178"/>
    <lineage>
        <taxon>Eukaryota</taxon>
        <taxon>Metazoa</taxon>
        <taxon>Cnidaria</taxon>
        <taxon>Anthozoa</taxon>
        <taxon>Hexacorallia</taxon>
        <taxon>Scleractinia</taxon>
        <taxon>Fungiina</taxon>
        <taxon>Poritidae</taxon>
        <taxon>Porites</taxon>
    </lineage>
</organism>
<accession>A0ABN8SXL4</accession>
<gene>
    <name evidence="1" type="ORF">PEVE_00031337</name>
</gene>
<comment type="caution">
    <text evidence="1">The sequence shown here is derived from an EMBL/GenBank/DDBJ whole genome shotgun (WGS) entry which is preliminary data.</text>
</comment>
<evidence type="ECO:0000313" key="1">
    <source>
        <dbReference type="EMBL" id="CAH3195895.1"/>
    </source>
</evidence>
<sequence>VVNNYTPNAIVFEQKGRLYDFTRSAQYDIREDMTTYLSGVLPGLTMADLAQIRGAFDCLFNYYLYKGFLDQVGQQRAERKKTLSRSMAITILTSIQDDFGYYNNVAFLRRGLQEDRIKFVGVVNNYTPEAIVFDNKGRLYDFTRSAQRYIREDMTAYLSDVLPGLTTADLALIRGAFDCLFNYYTYKGFLDQVGQQRAESMKMLIFNAAQQYVAHVYFNVTSHKTAPLQFTVTAALTCQRYTYFKVQDTNFTAVLQALENMRV</sequence>
<dbReference type="EMBL" id="CALNXI010004477">
    <property type="protein sequence ID" value="CAH3195895.1"/>
    <property type="molecule type" value="Genomic_DNA"/>
</dbReference>
<name>A0ABN8SXL4_9CNID</name>